<dbReference type="InterPro" id="IPR006143">
    <property type="entry name" value="RND_pump_MFP"/>
</dbReference>
<dbReference type="GO" id="GO:0015562">
    <property type="term" value="F:efflux transmembrane transporter activity"/>
    <property type="evidence" value="ECO:0007669"/>
    <property type="project" value="TreeGrafter"/>
</dbReference>
<proteinExistence type="inferred from homology"/>
<evidence type="ECO:0000313" key="11">
    <source>
        <dbReference type="Proteomes" id="UP000281474"/>
    </source>
</evidence>
<name>A0A3L8PTG6_9GAMM</name>
<dbReference type="FunFam" id="2.40.30.170:FF:000010">
    <property type="entry name" value="Efflux RND transporter periplasmic adaptor subunit"/>
    <property type="match status" value="1"/>
</dbReference>
<dbReference type="Pfam" id="PF25967">
    <property type="entry name" value="RND-MFP_C"/>
    <property type="match status" value="1"/>
</dbReference>
<comment type="caution">
    <text evidence="10">The sequence shown here is derived from an EMBL/GenBank/DDBJ whole genome shotgun (WGS) entry which is preliminary data.</text>
</comment>
<keyword evidence="11" id="KW-1185">Reference proteome</keyword>
<evidence type="ECO:0000259" key="7">
    <source>
        <dbReference type="Pfam" id="PF25917"/>
    </source>
</evidence>
<dbReference type="EMBL" id="QZEI01000060">
    <property type="protein sequence ID" value="RLV58690.1"/>
    <property type="molecule type" value="Genomic_DNA"/>
</dbReference>
<dbReference type="AlphaFoldDB" id="A0A3L8PTG6"/>
<reference evidence="10 11" key="1">
    <citation type="submission" date="2018-09" db="EMBL/GenBank/DDBJ databases">
        <title>Phylogeny of the Shewanellaceae, and recommendation for two new genera, Pseudoshewanella and Parashewanella.</title>
        <authorList>
            <person name="Wang G."/>
        </authorList>
    </citation>
    <scope>NUCLEOTIDE SEQUENCE [LARGE SCALE GENOMIC DNA]</scope>
    <source>
        <strain evidence="10 11">C51</strain>
    </source>
</reference>
<accession>A0A3L8PTG6</accession>
<dbReference type="GO" id="GO:1990281">
    <property type="term" value="C:efflux pump complex"/>
    <property type="evidence" value="ECO:0007669"/>
    <property type="project" value="TreeGrafter"/>
</dbReference>
<evidence type="ECO:0000256" key="6">
    <source>
        <dbReference type="SAM" id="SignalP"/>
    </source>
</evidence>
<dbReference type="OrthoDB" id="9791520at2"/>
<organism evidence="10 11">
    <name type="scientific">Parashewanella curva</name>
    <dbReference type="NCBI Taxonomy" id="2338552"/>
    <lineage>
        <taxon>Bacteria</taxon>
        <taxon>Pseudomonadati</taxon>
        <taxon>Pseudomonadota</taxon>
        <taxon>Gammaproteobacteria</taxon>
        <taxon>Alteromonadales</taxon>
        <taxon>Shewanellaceae</taxon>
        <taxon>Parashewanella</taxon>
    </lineage>
</organism>
<feature type="domain" description="Multidrug resistance protein MdtA-like barrel-sandwich hybrid" evidence="7">
    <location>
        <begin position="81"/>
        <end position="194"/>
    </location>
</feature>
<dbReference type="Gene3D" id="2.40.30.170">
    <property type="match status" value="1"/>
</dbReference>
<keyword evidence="6" id="KW-0732">Signal</keyword>
<evidence type="ECO:0000313" key="10">
    <source>
        <dbReference type="EMBL" id="RLV58690.1"/>
    </source>
</evidence>
<comment type="subcellular location">
    <subcellularLocation>
        <location evidence="1">Cell envelope</location>
    </subcellularLocation>
</comment>
<feature type="signal peptide" evidence="6">
    <location>
        <begin position="1"/>
        <end position="33"/>
    </location>
</feature>
<feature type="region of interest" description="Disordered" evidence="5">
    <location>
        <begin position="349"/>
        <end position="378"/>
    </location>
</feature>
<dbReference type="Pfam" id="PF25954">
    <property type="entry name" value="Beta-barrel_RND_2"/>
    <property type="match status" value="1"/>
</dbReference>
<dbReference type="Gene3D" id="2.40.420.20">
    <property type="match status" value="1"/>
</dbReference>
<feature type="domain" description="Multidrug resistance protein MdtA-like C-terminal permuted SH3" evidence="9">
    <location>
        <begin position="286"/>
        <end position="344"/>
    </location>
</feature>
<feature type="coiled-coil region" evidence="4">
    <location>
        <begin position="137"/>
        <end position="164"/>
    </location>
</feature>
<dbReference type="Proteomes" id="UP000281474">
    <property type="component" value="Unassembled WGS sequence"/>
</dbReference>
<evidence type="ECO:0000259" key="8">
    <source>
        <dbReference type="Pfam" id="PF25954"/>
    </source>
</evidence>
<gene>
    <name evidence="10" type="ORF">D5018_16080</name>
</gene>
<protein>
    <submittedName>
        <fullName evidence="10">Efflux RND transporter periplasmic adaptor subunit</fullName>
    </submittedName>
</protein>
<dbReference type="SUPFAM" id="SSF111369">
    <property type="entry name" value="HlyD-like secretion proteins"/>
    <property type="match status" value="1"/>
</dbReference>
<dbReference type="Gene3D" id="1.10.287.470">
    <property type="entry name" value="Helix hairpin bin"/>
    <property type="match status" value="1"/>
</dbReference>
<dbReference type="Pfam" id="PF25917">
    <property type="entry name" value="BSH_RND"/>
    <property type="match status" value="1"/>
</dbReference>
<dbReference type="InterPro" id="IPR058627">
    <property type="entry name" value="MdtA-like_C"/>
</dbReference>
<keyword evidence="4" id="KW-0175">Coiled coil</keyword>
<evidence type="ECO:0000256" key="2">
    <source>
        <dbReference type="ARBA" id="ARBA00009477"/>
    </source>
</evidence>
<sequence>MGIALPNFSKKWVFMASLGACILFLLSPLSSFAKDKKQQTPQPVAVTVEPVKQGYFYDLVQEVGKLRAVASSDLSFTAANKITKIYFNNGDKVRKGDLIAQLDNTEAKADLDKSKSTLALAQTNVDRVNDLLQREPYALSKQNVDEVKEKLDLAKADYQQKLAAMKDYQIIAPFDGQLTSFTQSVGSHIAADTALVTLYQLTPVEVDYAVSQKDFGKANKGQRVSVTVDAYKDRTFYGQVSYVAPAIDPNSGRVTIRAKLDNPDYALAPGMFAKIKHYFGHRETQLLVPQNSVQANNEERYVWVVTKNRVQKRDVQLGKNTNNGYVAVTQGLKQDELVVKTGMQNLTSSSTIHILEPKQDKPDKTSSDAPHTDNGVSH</sequence>
<evidence type="ECO:0000256" key="3">
    <source>
        <dbReference type="ARBA" id="ARBA00022448"/>
    </source>
</evidence>
<feature type="domain" description="CusB-like beta-barrel" evidence="8">
    <location>
        <begin position="206"/>
        <end position="276"/>
    </location>
</feature>
<dbReference type="RefSeq" id="WP_121840015.1">
    <property type="nucleotide sequence ID" value="NZ_ML014809.1"/>
</dbReference>
<dbReference type="NCBIfam" id="TIGR01730">
    <property type="entry name" value="RND_mfp"/>
    <property type="match status" value="1"/>
</dbReference>
<dbReference type="InterPro" id="IPR058625">
    <property type="entry name" value="MdtA-like_BSH"/>
</dbReference>
<keyword evidence="3" id="KW-0813">Transport</keyword>
<dbReference type="PANTHER" id="PTHR30469:SF11">
    <property type="entry name" value="BLL4320 PROTEIN"/>
    <property type="match status" value="1"/>
</dbReference>
<feature type="compositionally biased region" description="Basic and acidic residues" evidence="5">
    <location>
        <begin position="355"/>
        <end position="366"/>
    </location>
</feature>
<evidence type="ECO:0000256" key="1">
    <source>
        <dbReference type="ARBA" id="ARBA00004196"/>
    </source>
</evidence>
<dbReference type="InterPro" id="IPR058792">
    <property type="entry name" value="Beta-barrel_RND_2"/>
</dbReference>
<comment type="similarity">
    <text evidence="2">Belongs to the membrane fusion protein (MFP) (TC 8.A.1) family.</text>
</comment>
<feature type="chain" id="PRO_5018150170" evidence="6">
    <location>
        <begin position="34"/>
        <end position="378"/>
    </location>
</feature>
<evidence type="ECO:0000256" key="5">
    <source>
        <dbReference type="SAM" id="MobiDB-lite"/>
    </source>
</evidence>
<evidence type="ECO:0000256" key="4">
    <source>
        <dbReference type="SAM" id="Coils"/>
    </source>
</evidence>
<evidence type="ECO:0000259" key="9">
    <source>
        <dbReference type="Pfam" id="PF25967"/>
    </source>
</evidence>
<dbReference type="PANTHER" id="PTHR30469">
    <property type="entry name" value="MULTIDRUG RESISTANCE PROTEIN MDTA"/>
    <property type="match status" value="1"/>
</dbReference>
<dbReference type="Gene3D" id="2.40.50.100">
    <property type="match status" value="1"/>
</dbReference>